<sequence>MRLGLFLISPQWPGRSHGEALAETVRLAALADRLGLDDVWLAEHHFVSYGVCPSATTLAGHLLGTTARIGVGTAVSVLPVTHPVALAEQAAMLDQLAPGRFTLGVGRGGPWRELVVQGGGTRRFADGLAEELDALLGAWRAPTVAGPGPVLAFPEVAVVPRPATPGGPPVRVAATTDATVDLAADRDLPLLLGMHADDAERGGMVRRWDDRAGRAGEHVGVGIAHVADTRAAARRAVREALPTWLGPGLAGHVRADGAPRALRDPVAYTDLLCSLHPVGTVDDVAEHLARTAAATGLRHLALMVQTTGDPARTTGTVEALASLRERISGL</sequence>
<evidence type="ECO:0000256" key="2">
    <source>
        <dbReference type="ARBA" id="ARBA00023033"/>
    </source>
</evidence>
<dbReference type="SUPFAM" id="SSF51679">
    <property type="entry name" value="Bacterial luciferase-like"/>
    <property type="match status" value="1"/>
</dbReference>
<evidence type="ECO:0000256" key="1">
    <source>
        <dbReference type="ARBA" id="ARBA00023002"/>
    </source>
</evidence>
<protein>
    <submittedName>
        <fullName evidence="4">LLM class flavin-dependent oxidoreductase</fullName>
        <ecNumber evidence="4">1.-.-.-</ecNumber>
    </submittedName>
</protein>
<dbReference type="Pfam" id="PF00296">
    <property type="entry name" value="Bac_luciferase"/>
    <property type="match status" value="1"/>
</dbReference>
<feature type="domain" description="Luciferase-like" evidence="3">
    <location>
        <begin position="1"/>
        <end position="298"/>
    </location>
</feature>
<dbReference type="GO" id="GO:0016491">
    <property type="term" value="F:oxidoreductase activity"/>
    <property type="evidence" value="ECO:0007669"/>
    <property type="project" value="UniProtKB-KW"/>
</dbReference>
<dbReference type="Proteomes" id="UP001369736">
    <property type="component" value="Unassembled WGS sequence"/>
</dbReference>
<keyword evidence="1 4" id="KW-0560">Oxidoreductase</keyword>
<evidence type="ECO:0000313" key="5">
    <source>
        <dbReference type="Proteomes" id="UP001369736"/>
    </source>
</evidence>
<organism evidence="4 5">
    <name type="scientific">Actinomycetospora flava</name>
    <dbReference type="NCBI Taxonomy" id="3129232"/>
    <lineage>
        <taxon>Bacteria</taxon>
        <taxon>Bacillati</taxon>
        <taxon>Actinomycetota</taxon>
        <taxon>Actinomycetes</taxon>
        <taxon>Pseudonocardiales</taxon>
        <taxon>Pseudonocardiaceae</taxon>
        <taxon>Actinomycetospora</taxon>
    </lineage>
</organism>
<dbReference type="InterPro" id="IPR011251">
    <property type="entry name" value="Luciferase-like_dom"/>
</dbReference>
<dbReference type="EC" id="1.-.-.-" evidence="4"/>
<dbReference type="PANTHER" id="PTHR30137:SF8">
    <property type="entry name" value="BLR5498 PROTEIN"/>
    <property type="match status" value="1"/>
</dbReference>
<evidence type="ECO:0000259" key="3">
    <source>
        <dbReference type="Pfam" id="PF00296"/>
    </source>
</evidence>
<keyword evidence="2" id="KW-0503">Monooxygenase</keyword>
<evidence type="ECO:0000313" key="4">
    <source>
        <dbReference type="EMBL" id="MEJ2860060.1"/>
    </source>
</evidence>
<dbReference type="InterPro" id="IPR036661">
    <property type="entry name" value="Luciferase-like_sf"/>
</dbReference>
<name>A0ABU8LY51_9PSEU</name>
<comment type="caution">
    <text evidence="4">The sequence shown here is derived from an EMBL/GenBank/DDBJ whole genome shotgun (WGS) entry which is preliminary data.</text>
</comment>
<gene>
    <name evidence="4" type="ORF">WCD58_02760</name>
</gene>
<proteinExistence type="predicted"/>
<keyword evidence="5" id="KW-1185">Reference proteome</keyword>
<dbReference type="EMBL" id="JBBEGM010000001">
    <property type="protein sequence ID" value="MEJ2860060.1"/>
    <property type="molecule type" value="Genomic_DNA"/>
</dbReference>
<dbReference type="PANTHER" id="PTHR30137">
    <property type="entry name" value="LUCIFERASE-LIKE MONOOXYGENASE"/>
    <property type="match status" value="1"/>
</dbReference>
<dbReference type="RefSeq" id="WP_337699235.1">
    <property type="nucleotide sequence ID" value="NZ_JBBEGM010000001.1"/>
</dbReference>
<reference evidence="4 5" key="1">
    <citation type="submission" date="2024-03" db="EMBL/GenBank/DDBJ databases">
        <title>Actinomycetospora sp. OC33-EN07, a novel actinomycete isolated from wild orchid (Aerides multiflora).</title>
        <authorList>
            <person name="Suriyachadkun C."/>
        </authorList>
    </citation>
    <scope>NUCLEOTIDE SEQUENCE [LARGE SCALE GENOMIC DNA]</scope>
    <source>
        <strain evidence="4 5">OC33-EN07</strain>
    </source>
</reference>
<accession>A0ABU8LY51</accession>
<dbReference type="InterPro" id="IPR050766">
    <property type="entry name" value="Bact_Lucif_Oxidored"/>
</dbReference>
<dbReference type="Gene3D" id="3.20.20.30">
    <property type="entry name" value="Luciferase-like domain"/>
    <property type="match status" value="1"/>
</dbReference>